<organism evidence="2 3">
    <name type="scientific">Sorghum bicolor</name>
    <name type="common">Sorghum</name>
    <name type="synonym">Sorghum vulgare</name>
    <dbReference type="NCBI Taxonomy" id="4558"/>
    <lineage>
        <taxon>Eukaryota</taxon>
        <taxon>Viridiplantae</taxon>
        <taxon>Streptophyta</taxon>
        <taxon>Embryophyta</taxon>
        <taxon>Tracheophyta</taxon>
        <taxon>Spermatophyta</taxon>
        <taxon>Magnoliopsida</taxon>
        <taxon>Liliopsida</taxon>
        <taxon>Poales</taxon>
        <taxon>Poaceae</taxon>
        <taxon>PACMAD clade</taxon>
        <taxon>Panicoideae</taxon>
        <taxon>Andropogonodae</taxon>
        <taxon>Andropogoneae</taxon>
        <taxon>Sorghinae</taxon>
        <taxon>Sorghum</taxon>
    </lineage>
</organism>
<evidence type="ECO:0000313" key="2">
    <source>
        <dbReference type="EMBL" id="KAG0526070.1"/>
    </source>
</evidence>
<dbReference type="Proteomes" id="UP000807115">
    <property type="component" value="Chromosome 6"/>
</dbReference>
<accession>A0A921QS09</accession>
<feature type="compositionally biased region" description="Basic and acidic residues" evidence="1">
    <location>
        <begin position="15"/>
        <end position="37"/>
    </location>
</feature>
<dbReference type="EMBL" id="CM027685">
    <property type="protein sequence ID" value="KAG0526070.1"/>
    <property type="molecule type" value="Genomic_DNA"/>
</dbReference>
<comment type="caution">
    <text evidence="2">The sequence shown here is derived from an EMBL/GenBank/DDBJ whole genome shotgun (WGS) entry which is preliminary data.</text>
</comment>
<evidence type="ECO:0000313" key="3">
    <source>
        <dbReference type="Proteomes" id="UP000807115"/>
    </source>
</evidence>
<proteinExistence type="predicted"/>
<feature type="region of interest" description="Disordered" evidence="1">
    <location>
        <begin position="82"/>
        <end position="102"/>
    </location>
</feature>
<name>A0A921QS09_SORBI</name>
<protein>
    <submittedName>
        <fullName evidence="2">Uncharacterized protein</fullName>
    </submittedName>
</protein>
<dbReference type="Gramene" id="EES12273">
    <property type="protein sequence ID" value="EES12273"/>
    <property type="gene ID" value="SORBI_3006G102600"/>
</dbReference>
<sequence>MDRSDAATGTAEPGRTLDEHPAELRLDEDADGERLRVDDEEGQACCGHHREREGAMRPWAAAARYRGRCRFQVPWKAPLPGSRGRRRYWGSGSGNGDTSTTPKIWVVHQEDAFLGSLSPPA</sequence>
<feature type="region of interest" description="Disordered" evidence="1">
    <location>
        <begin position="1"/>
        <end position="38"/>
    </location>
</feature>
<evidence type="ECO:0000256" key="1">
    <source>
        <dbReference type="SAM" id="MobiDB-lite"/>
    </source>
</evidence>
<gene>
    <name evidence="2" type="ORF">BDA96_06G113400</name>
</gene>
<reference evidence="2" key="1">
    <citation type="journal article" date="2019" name="BMC Genomics">
        <title>A new reference genome for Sorghum bicolor reveals high levels of sequence similarity between sweet and grain genotypes: implications for the genetics of sugar metabolism.</title>
        <authorList>
            <person name="Cooper E.A."/>
            <person name="Brenton Z.W."/>
            <person name="Flinn B.S."/>
            <person name="Jenkins J."/>
            <person name="Shu S."/>
            <person name="Flowers D."/>
            <person name="Luo F."/>
            <person name="Wang Y."/>
            <person name="Xia P."/>
            <person name="Barry K."/>
            <person name="Daum C."/>
            <person name="Lipzen A."/>
            <person name="Yoshinaga Y."/>
            <person name="Schmutz J."/>
            <person name="Saski C."/>
            <person name="Vermerris W."/>
            <person name="Kresovich S."/>
        </authorList>
    </citation>
    <scope>NUCLEOTIDE SEQUENCE</scope>
</reference>
<dbReference type="AlphaFoldDB" id="A0A921QS09"/>
<reference evidence="2" key="2">
    <citation type="submission" date="2020-10" db="EMBL/GenBank/DDBJ databases">
        <authorList>
            <person name="Cooper E.A."/>
            <person name="Brenton Z.W."/>
            <person name="Flinn B.S."/>
            <person name="Jenkins J."/>
            <person name="Shu S."/>
            <person name="Flowers D."/>
            <person name="Luo F."/>
            <person name="Wang Y."/>
            <person name="Xia P."/>
            <person name="Barry K."/>
            <person name="Daum C."/>
            <person name="Lipzen A."/>
            <person name="Yoshinaga Y."/>
            <person name="Schmutz J."/>
            <person name="Saski C."/>
            <person name="Vermerris W."/>
            <person name="Kresovich S."/>
        </authorList>
    </citation>
    <scope>NUCLEOTIDE SEQUENCE</scope>
</reference>